<keyword evidence="2" id="KW-0158">Chromosome</keyword>
<keyword evidence="6" id="KW-1185">Reference proteome</keyword>
<dbReference type="GO" id="GO:0000781">
    <property type="term" value="C:chromosome, telomeric region"/>
    <property type="evidence" value="ECO:0007669"/>
    <property type="project" value="UniProtKB-SubCell"/>
</dbReference>
<proteinExistence type="predicted"/>
<keyword evidence="3" id="KW-0779">Telomere</keyword>
<accession>A0A9W4TXD7</accession>
<organism evidence="5 6">
    <name type="scientific">Candida verbasci</name>
    <dbReference type="NCBI Taxonomy" id="1227364"/>
    <lineage>
        <taxon>Eukaryota</taxon>
        <taxon>Fungi</taxon>
        <taxon>Dikarya</taxon>
        <taxon>Ascomycota</taxon>
        <taxon>Saccharomycotina</taxon>
        <taxon>Pichiomycetes</taxon>
        <taxon>Debaryomycetaceae</taxon>
        <taxon>Candida/Lodderomyces clade</taxon>
        <taxon>Candida</taxon>
    </lineage>
</organism>
<dbReference type="EMBL" id="CANTUO010000002">
    <property type="protein sequence ID" value="CAI5758077.1"/>
    <property type="molecule type" value="Genomic_DNA"/>
</dbReference>
<name>A0A9W4TXD7_9ASCO</name>
<dbReference type="InterPro" id="IPR018856">
    <property type="entry name" value="Stn1_N"/>
</dbReference>
<gene>
    <name evidence="5" type="ORF">CANVERA_P2590</name>
</gene>
<evidence type="ECO:0000313" key="6">
    <source>
        <dbReference type="Proteomes" id="UP001152885"/>
    </source>
</evidence>
<comment type="caution">
    <text evidence="5">The sequence shown here is derived from an EMBL/GenBank/DDBJ whole genome shotgun (WGS) entry which is preliminary data.</text>
</comment>
<evidence type="ECO:0000256" key="2">
    <source>
        <dbReference type="ARBA" id="ARBA00022454"/>
    </source>
</evidence>
<dbReference type="OrthoDB" id="77828at2759"/>
<reference evidence="5" key="1">
    <citation type="submission" date="2022-12" db="EMBL/GenBank/DDBJ databases">
        <authorList>
            <person name="Brejova B."/>
        </authorList>
    </citation>
    <scope>NUCLEOTIDE SEQUENCE</scope>
</reference>
<feature type="domain" description="CST complex subunit Stn1 N-terminal" evidence="4">
    <location>
        <begin position="27"/>
        <end position="201"/>
    </location>
</feature>
<evidence type="ECO:0000259" key="4">
    <source>
        <dbReference type="Pfam" id="PF10451"/>
    </source>
</evidence>
<evidence type="ECO:0000313" key="5">
    <source>
        <dbReference type="EMBL" id="CAI5758077.1"/>
    </source>
</evidence>
<protein>
    <recommendedName>
        <fullName evidence="4">CST complex subunit Stn1 N-terminal domain-containing protein</fullName>
    </recommendedName>
</protein>
<sequence>MTTEAIPTAVTAVPDWAPGENHVVLREQELNFYAPEVFHNCQIIDNYIPLLIHDINTSQDIYQIYVNHVGCLDYLIMVNNWPIKKVQVFGRIIEETIMSEKSLVLIKIDDSSDDNSCITLRLKIDLFLSIGLNMYDNYGKIISVEGKISRIKSNVQILVDEIKILRHRDTLSIEIDCWRERLDYRNEILSKPWVFSPQSKEVQVVYTPKFSPREIKRQEEKNKLKVVNPIAFESQLIEDSLNIYRDVNGPKYKNESPTKITNEVLIEIQICKYIIQNNYPKIKFTQLLNNIKVSELLNNLTSYKYQTSPINLQQNVQAYKSIIFRKIQYDLQENYKLISVSDDMIKSSNLKELVKRLKKILKRLPTGSKLLVEKLTDLFINKGLVGNVNVDLINGLIDYVKDEERNWVYDKTAEAWSYTGSKRRFMT</sequence>
<comment type="subcellular location">
    <subcellularLocation>
        <location evidence="1">Chromosome</location>
        <location evidence="1">Telomere</location>
    </subcellularLocation>
</comment>
<evidence type="ECO:0000256" key="3">
    <source>
        <dbReference type="ARBA" id="ARBA00022895"/>
    </source>
</evidence>
<dbReference type="Pfam" id="PF10451">
    <property type="entry name" value="Stn1"/>
    <property type="match status" value="1"/>
</dbReference>
<evidence type="ECO:0000256" key="1">
    <source>
        <dbReference type="ARBA" id="ARBA00004574"/>
    </source>
</evidence>
<dbReference type="Gene3D" id="2.40.50.1040">
    <property type="match status" value="1"/>
</dbReference>
<dbReference type="Proteomes" id="UP001152885">
    <property type="component" value="Unassembled WGS sequence"/>
</dbReference>
<dbReference type="AlphaFoldDB" id="A0A9W4TXD7"/>